<evidence type="ECO:0000313" key="3">
    <source>
        <dbReference type="EMBL" id="KAA0154443.1"/>
    </source>
</evidence>
<feature type="compositionally biased region" description="Basic and acidic residues" evidence="1">
    <location>
        <begin position="111"/>
        <end position="122"/>
    </location>
</feature>
<dbReference type="Proteomes" id="UP000323011">
    <property type="component" value="Unassembled WGS sequence"/>
</dbReference>
<evidence type="ECO:0000313" key="2">
    <source>
        <dbReference type="EMBL" id="KAA0148524.1"/>
    </source>
</evidence>
<sequence>MPRAQGVRLGHAATVPTAQECSAEDDYWTPEAATAVSVRCAALPAHAAQRLMVAAADAAVLRRLVAGERVDVPPYRAEEEEVVWISDGGSDDHSGGGGAAAAGRGAGGVADRSHEPPLDGARRQSRKRSRSPEAAAASGNAAAPGGAAAPANAPASNASASGALEPAAKRAALSQGAAAGDSALNPASPSAAAVRAMTKRARKAEVQRRLDEQFAAAKKLGHSDDVARAWNNGWWATAISVAAMEAGDDKLARQKAAAALKQRRADAQEAASRHGITDPIGAVFLQPYTAAGGAAATPAPAAEAAT</sequence>
<feature type="compositionally biased region" description="Low complexity" evidence="1">
    <location>
        <begin position="134"/>
        <end position="159"/>
    </location>
</feature>
<accession>A0A5A8CMU7</accession>
<protein>
    <submittedName>
        <fullName evidence="3">Uncharacterized protein</fullName>
    </submittedName>
</protein>
<evidence type="ECO:0000313" key="4">
    <source>
        <dbReference type="Proteomes" id="UP000323011"/>
    </source>
</evidence>
<reference evidence="4 5" key="1">
    <citation type="submission" date="2019-07" db="EMBL/GenBank/DDBJ databases">
        <title>Genomes of Cafeteria roenbergensis.</title>
        <authorList>
            <person name="Fischer M.G."/>
            <person name="Hackl T."/>
            <person name="Roman M."/>
        </authorList>
    </citation>
    <scope>NUCLEOTIDE SEQUENCE [LARGE SCALE GENOMIC DNA]</scope>
    <source>
        <strain evidence="2 4">BVI</strain>
        <strain evidence="3 5">RCC970-E3</strain>
    </source>
</reference>
<proteinExistence type="predicted"/>
<organism evidence="3 5">
    <name type="scientific">Cafeteria roenbergensis</name>
    <name type="common">Marine flagellate</name>
    <dbReference type="NCBI Taxonomy" id="33653"/>
    <lineage>
        <taxon>Eukaryota</taxon>
        <taxon>Sar</taxon>
        <taxon>Stramenopiles</taxon>
        <taxon>Bigyra</taxon>
        <taxon>Opalozoa</taxon>
        <taxon>Bicosoecida</taxon>
        <taxon>Cafeteriaceae</taxon>
        <taxon>Cafeteria</taxon>
    </lineage>
</organism>
<gene>
    <name evidence="3" type="ORF">FNF28_06827</name>
    <name evidence="2" type="ORF">FNF29_06582</name>
</gene>
<feature type="compositionally biased region" description="Gly residues" evidence="1">
    <location>
        <begin position="95"/>
        <end position="108"/>
    </location>
</feature>
<dbReference type="EMBL" id="VLTL01000190">
    <property type="protein sequence ID" value="KAA0154443.1"/>
    <property type="molecule type" value="Genomic_DNA"/>
</dbReference>
<evidence type="ECO:0000256" key="1">
    <source>
        <dbReference type="SAM" id="MobiDB-lite"/>
    </source>
</evidence>
<feature type="region of interest" description="Disordered" evidence="1">
    <location>
        <begin position="86"/>
        <end position="159"/>
    </location>
</feature>
<dbReference type="Proteomes" id="UP000324907">
    <property type="component" value="Unassembled WGS sequence"/>
</dbReference>
<dbReference type="EMBL" id="VLTN01000052">
    <property type="protein sequence ID" value="KAA0148524.1"/>
    <property type="molecule type" value="Genomic_DNA"/>
</dbReference>
<evidence type="ECO:0000313" key="5">
    <source>
        <dbReference type="Proteomes" id="UP000324907"/>
    </source>
</evidence>
<keyword evidence="4" id="KW-1185">Reference proteome</keyword>
<comment type="caution">
    <text evidence="3">The sequence shown here is derived from an EMBL/GenBank/DDBJ whole genome shotgun (WGS) entry which is preliminary data.</text>
</comment>
<name>A0A5A8CMU7_CAFRO</name>
<feature type="region of interest" description="Disordered" evidence="1">
    <location>
        <begin position="179"/>
        <end position="199"/>
    </location>
</feature>
<dbReference type="AlphaFoldDB" id="A0A5A8CMU7"/>